<name>A0AAV8Z0C3_9CUCU</name>
<evidence type="ECO:0000256" key="7">
    <source>
        <dbReference type="ARBA" id="ARBA00023212"/>
    </source>
</evidence>
<reference evidence="10" key="1">
    <citation type="journal article" date="2023" name="Insect Mol. Biol.">
        <title>Genome sequencing provides insights into the evolution of gene families encoding plant cell wall-degrading enzymes in longhorned beetles.</title>
        <authorList>
            <person name="Shin N.R."/>
            <person name="Okamura Y."/>
            <person name="Kirsch R."/>
            <person name="Pauchet Y."/>
        </authorList>
    </citation>
    <scope>NUCLEOTIDE SEQUENCE</scope>
    <source>
        <strain evidence="10">AMC_N1</strain>
    </source>
</reference>
<evidence type="ECO:0000256" key="1">
    <source>
        <dbReference type="ARBA" id="ARBA00004611"/>
    </source>
</evidence>
<keyword evidence="11" id="KW-1185">Reference proteome</keyword>
<proteinExistence type="inferred from homology"/>
<organism evidence="10 11">
    <name type="scientific">Aromia moschata</name>
    <dbReference type="NCBI Taxonomy" id="1265417"/>
    <lineage>
        <taxon>Eukaryota</taxon>
        <taxon>Metazoa</taxon>
        <taxon>Ecdysozoa</taxon>
        <taxon>Arthropoda</taxon>
        <taxon>Hexapoda</taxon>
        <taxon>Insecta</taxon>
        <taxon>Pterygota</taxon>
        <taxon>Neoptera</taxon>
        <taxon>Endopterygota</taxon>
        <taxon>Coleoptera</taxon>
        <taxon>Polyphaga</taxon>
        <taxon>Cucujiformia</taxon>
        <taxon>Chrysomeloidea</taxon>
        <taxon>Cerambycidae</taxon>
        <taxon>Cerambycinae</taxon>
        <taxon>Callichromatini</taxon>
        <taxon>Aromia</taxon>
    </lineage>
</organism>
<evidence type="ECO:0000256" key="4">
    <source>
        <dbReference type="ARBA" id="ARBA00022490"/>
    </source>
</evidence>
<dbReference type="PANTHER" id="PTHR14871">
    <property type="entry name" value="DYNEIN REGULATORY COMPLEX PROTEIN 9"/>
    <property type="match status" value="1"/>
</dbReference>
<dbReference type="PROSITE" id="PS50096">
    <property type="entry name" value="IQ"/>
    <property type="match status" value="1"/>
</dbReference>
<accession>A0AAV8Z0C3</accession>
<dbReference type="GO" id="GO:0005737">
    <property type="term" value="C:cytoplasm"/>
    <property type="evidence" value="ECO:0007669"/>
    <property type="project" value="TreeGrafter"/>
</dbReference>
<dbReference type="SMART" id="SM00015">
    <property type="entry name" value="IQ"/>
    <property type="match status" value="2"/>
</dbReference>
<keyword evidence="5" id="KW-0282">Flagellum</keyword>
<sequence length="307" mass="36430">MDNLEKEDCKLDLPQLDLPQQLCISSCLSILEEALDQLRVIKTISKIPDIPVTYDTYKTVFERFSEPKIETTEEESRSREERNVLAFRQKFCLIESALRMTFEELMKNGSFEKLLNMIYIHKMLRNDESDLRADVLKKKADIKELDSTVNEEKIFYHKKLEEIVTAIGRLKEKIDDFTEESTTKIKYTREWENAKIEELDTALGKKEKELLDTIRTTEADTFREMRIHQEILNAVSVMQKYIKRQAQINDYKQYKIDQERKRAELEIRNKAATKIQAWWRGTMVRKGFGKFRKKDKKGKKKGPEKKE</sequence>
<keyword evidence="6" id="KW-0969">Cilium</keyword>
<dbReference type="InterPro" id="IPR000048">
    <property type="entry name" value="IQ_motif_EF-hand-BS"/>
</dbReference>
<evidence type="ECO:0000313" key="11">
    <source>
        <dbReference type="Proteomes" id="UP001162162"/>
    </source>
</evidence>
<dbReference type="PANTHER" id="PTHR14871:SF1">
    <property type="entry name" value="DYNEIN REGULATORY COMPLEX PROTEIN 9"/>
    <property type="match status" value="1"/>
</dbReference>
<dbReference type="Proteomes" id="UP001162162">
    <property type="component" value="Unassembled WGS sequence"/>
</dbReference>
<evidence type="ECO:0000256" key="6">
    <source>
        <dbReference type="ARBA" id="ARBA00023069"/>
    </source>
</evidence>
<gene>
    <name evidence="10" type="ORF">NQ318_014347</name>
</gene>
<keyword evidence="8" id="KW-0966">Cell projection</keyword>
<dbReference type="Gene3D" id="1.20.5.190">
    <property type="match status" value="1"/>
</dbReference>
<dbReference type="Pfam" id="PF00612">
    <property type="entry name" value="IQ"/>
    <property type="match status" value="1"/>
</dbReference>
<evidence type="ECO:0000256" key="9">
    <source>
        <dbReference type="ARBA" id="ARBA00032183"/>
    </source>
</evidence>
<comment type="caution">
    <text evidence="10">The sequence shown here is derived from an EMBL/GenBank/DDBJ whole genome shotgun (WGS) entry which is preliminary data.</text>
</comment>
<dbReference type="EMBL" id="JAPWTK010000027">
    <property type="protein sequence ID" value="KAJ8956928.1"/>
    <property type="molecule type" value="Genomic_DNA"/>
</dbReference>
<protein>
    <recommendedName>
        <fullName evidence="3">Dynein regulatory complex protein 9</fullName>
    </recommendedName>
    <alternativeName>
        <fullName evidence="9">IQ domain-containing protein G</fullName>
    </alternativeName>
</protein>
<keyword evidence="4" id="KW-0963">Cytoplasm</keyword>
<evidence type="ECO:0000256" key="2">
    <source>
        <dbReference type="ARBA" id="ARBA00008222"/>
    </source>
</evidence>
<keyword evidence="7" id="KW-0206">Cytoskeleton</keyword>
<comment type="subcellular location">
    <subcellularLocation>
        <location evidence="1">Cytoplasm</location>
        <location evidence="1">Cytoskeleton</location>
        <location evidence="1">Flagellum axoneme</location>
    </subcellularLocation>
</comment>
<dbReference type="CDD" id="cd23766">
    <property type="entry name" value="IQCG"/>
    <property type="match status" value="1"/>
</dbReference>
<evidence type="ECO:0000313" key="10">
    <source>
        <dbReference type="EMBL" id="KAJ8956928.1"/>
    </source>
</evidence>
<evidence type="ECO:0000256" key="8">
    <source>
        <dbReference type="ARBA" id="ARBA00023273"/>
    </source>
</evidence>
<evidence type="ECO:0000256" key="5">
    <source>
        <dbReference type="ARBA" id="ARBA00022846"/>
    </source>
</evidence>
<dbReference type="InterPro" id="IPR042618">
    <property type="entry name" value="IQCG"/>
</dbReference>
<comment type="similarity">
    <text evidence="2">Belongs to the DRC9 family.</text>
</comment>
<dbReference type="AlphaFoldDB" id="A0AAV8Z0C3"/>
<dbReference type="GO" id="GO:0044782">
    <property type="term" value="P:cilium organization"/>
    <property type="evidence" value="ECO:0007669"/>
    <property type="project" value="TreeGrafter"/>
</dbReference>
<evidence type="ECO:0000256" key="3">
    <source>
        <dbReference type="ARBA" id="ARBA00013738"/>
    </source>
</evidence>
<dbReference type="GO" id="GO:0031514">
    <property type="term" value="C:motile cilium"/>
    <property type="evidence" value="ECO:0007669"/>
    <property type="project" value="TreeGrafter"/>
</dbReference>